<feature type="domain" description="Ig protease IdeS" evidence="2">
    <location>
        <begin position="70"/>
        <end position="142"/>
    </location>
</feature>
<protein>
    <recommendedName>
        <fullName evidence="2">Ig protease IdeS domain-containing protein</fullName>
    </recommendedName>
</protein>
<evidence type="ECO:0000259" key="2">
    <source>
        <dbReference type="Pfam" id="PF09028"/>
    </source>
</evidence>
<feature type="region of interest" description="Disordered" evidence="1">
    <location>
        <begin position="15"/>
        <end position="34"/>
    </location>
</feature>
<dbReference type="AlphaFoldDB" id="A0AA88GZX3"/>
<dbReference type="Proteomes" id="UP000816034">
    <property type="component" value="Unassembled WGS sequence"/>
</dbReference>
<name>A0AA88GZX3_NAELO</name>
<dbReference type="GeneID" id="68106944"/>
<evidence type="ECO:0000313" key="4">
    <source>
        <dbReference type="Proteomes" id="UP000816034"/>
    </source>
</evidence>
<proteinExistence type="predicted"/>
<keyword evidence="4" id="KW-1185">Reference proteome</keyword>
<dbReference type="GO" id="GO:0008233">
    <property type="term" value="F:peptidase activity"/>
    <property type="evidence" value="ECO:0007669"/>
    <property type="project" value="InterPro"/>
</dbReference>
<dbReference type="Pfam" id="PF09028">
    <property type="entry name" value="Mac-1"/>
    <property type="match status" value="1"/>
</dbReference>
<reference evidence="3 4" key="1">
    <citation type="journal article" date="2018" name="BMC Genomics">
        <title>The genome of Naegleria lovaniensis, the basis for a comparative approach to unravel pathogenicity factors of the human pathogenic amoeba N. fowleri.</title>
        <authorList>
            <person name="Liechti N."/>
            <person name="Schurch N."/>
            <person name="Bruggmann R."/>
            <person name="Wittwer M."/>
        </authorList>
    </citation>
    <scope>NUCLEOTIDE SEQUENCE [LARGE SCALE GENOMIC DNA]</scope>
    <source>
        <strain evidence="3 4">ATCC 30569</strain>
    </source>
</reference>
<gene>
    <name evidence="3" type="ORF">C9374_014491</name>
</gene>
<dbReference type="RefSeq" id="XP_044553083.1">
    <property type="nucleotide sequence ID" value="XM_044690484.1"/>
</dbReference>
<dbReference type="EMBL" id="PYSW02000008">
    <property type="protein sequence ID" value="KAG2389091.1"/>
    <property type="molecule type" value="Genomic_DNA"/>
</dbReference>
<feature type="compositionally biased region" description="Low complexity" evidence="1">
    <location>
        <begin position="19"/>
        <end position="34"/>
    </location>
</feature>
<evidence type="ECO:0000313" key="3">
    <source>
        <dbReference type="EMBL" id="KAG2389091.1"/>
    </source>
</evidence>
<dbReference type="InterPro" id="IPR015117">
    <property type="entry name" value="IdeS"/>
</dbReference>
<evidence type="ECO:0000256" key="1">
    <source>
        <dbReference type="SAM" id="MobiDB-lite"/>
    </source>
</evidence>
<organism evidence="3 4">
    <name type="scientific">Naegleria lovaniensis</name>
    <name type="common">Amoeba</name>
    <dbReference type="NCBI Taxonomy" id="51637"/>
    <lineage>
        <taxon>Eukaryota</taxon>
        <taxon>Discoba</taxon>
        <taxon>Heterolobosea</taxon>
        <taxon>Tetramitia</taxon>
        <taxon>Eutetramitia</taxon>
        <taxon>Vahlkampfiidae</taxon>
        <taxon>Naegleria</taxon>
    </lineage>
</organism>
<accession>A0AA88GZX3</accession>
<sequence length="292" mass="34046">MFKWSRLNHNTAEEDLNGVSSQLSSQNTSTQVVSNTEITTRAHHNAKGPIENPFTKSGVLPSEVVINIVTFMDLKTLFYFAVTDRFMLKFLFHQSPSQVQEYIKLKQHVSSEEIHSSSEKQFPKVINAYKKQEEQVDFELVQRLIWKALVCYYFPQFEKTLNIKNWMQVLRRRVNHLKLYAPLALPLHQNMEKDPFKLSNALQLPLDDTSFFIEGCEFNYKCPLKYDQLQYSTNNTRYCTKCNKTVYGTNDVSEFKTHASLGHCVAFSLKRESFEIDFMGDVCFPMDEQNTL</sequence>
<comment type="caution">
    <text evidence="3">The sequence shown here is derived from an EMBL/GenBank/DDBJ whole genome shotgun (WGS) entry which is preliminary data.</text>
</comment>